<organism evidence="1 2">
    <name type="scientific">Chelativorans intermedius</name>
    <dbReference type="NCBI Taxonomy" id="515947"/>
    <lineage>
        <taxon>Bacteria</taxon>
        <taxon>Pseudomonadati</taxon>
        <taxon>Pseudomonadota</taxon>
        <taxon>Alphaproteobacteria</taxon>
        <taxon>Hyphomicrobiales</taxon>
        <taxon>Phyllobacteriaceae</taxon>
        <taxon>Chelativorans</taxon>
    </lineage>
</organism>
<protein>
    <recommendedName>
        <fullName evidence="3">Capsule polysaccharide biosynthesis protein</fullName>
    </recommendedName>
</protein>
<sequence>MRVCFHTFPRGWPYYPLSWFSYRRNKFKIDLSYALMEGMRRHGEKPFIGKKWKPSNADLSVIWSWKRPAVIDAMLSSGRHVLVMERGFIQPRFEWCSLAFDGMNGRGKFAPAGDRGERWERLFAHHLKPWRTEPGDYALLIGQVPNDSALHGADIVKWASEQAARLKALGVPVVYRPHPLHPTPCPDGAILSTGTLEEDFARADRVVTFNSTTAVEAVLAGIPTVISDIGSVAYPMASHDVREPLVRPDRTGWCHDLAWRQWSIEELASGEAWAHIRQVLEQ</sequence>
<keyword evidence="2" id="KW-1185">Reference proteome</keyword>
<name>A0ABV6D353_9HYPH</name>
<dbReference type="EMBL" id="JBHLXD010000002">
    <property type="protein sequence ID" value="MFC0207074.1"/>
    <property type="molecule type" value="Genomic_DNA"/>
</dbReference>
<evidence type="ECO:0008006" key="3">
    <source>
        <dbReference type="Google" id="ProtNLM"/>
    </source>
</evidence>
<gene>
    <name evidence="1" type="ORF">ACFFJ2_01510</name>
</gene>
<dbReference type="Proteomes" id="UP001589755">
    <property type="component" value="Unassembled WGS sequence"/>
</dbReference>
<evidence type="ECO:0000313" key="1">
    <source>
        <dbReference type="EMBL" id="MFC0207074.1"/>
    </source>
</evidence>
<evidence type="ECO:0000313" key="2">
    <source>
        <dbReference type="Proteomes" id="UP001589755"/>
    </source>
</evidence>
<dbReference type="RefSeq" id="WP_261520107.1">
    <property type="nucleotide sequence ID" value="NZ_JAODNW010000008.1"/>
</dbReference>
<comment type="caution">
    <text evidence="1">The sequence shown here is derived from an EMBL/GenBank/DDBJ whole genome shotgun (WGS) entry which is preliminary data.</text>
</comment>
<proteinExistence type="predicted"/>
<reference evidence="1 2" key="1">
    <citation type="submission" date="2024-09" db="EMBL/GenBank/DDBJ databases">
        <authorList>
            <person name="Sun Q."/>
            <person name="Mori K."/>
        </authorList>
    </citation>
    <scope>NUCLEOTIDE SEQUENCE [LARGE SCALE GENOMIC DNA]</scope>
    <source>
        <strain evidence="1 2">CCM 8543</strain>
    </source>
</reference>
<accession>A0ABV6D353</accession>